<proteinExistence type="predicted"/>
<name>A0A518EKS6_9BACT</name>
<accession>A0A518EKS6</accession>
<dbReference type="Proteomes" id="UP000320390">
    <property type="component" value="Chromosome"/>
</dbReference>
<protein>
    <submittedName>
        <fullName evidence="1">Uncharacterized protein</fullName>
    </submittedName>
</protein>
<sequence>MHYEITAGRAAGGGELDREFVAVPNLAVPNPTQSRQDTIPRPNTVYSALAGQTWSFQAWYRDASVSVATSNFTQAVALPLQ</sequence>
<dbReference type="EMBL" id="CP036434">
    <property type="protein sequence ID" value="QDV04641.1"/>
    <property type="molecule type" value="Genomic_DNA"/>
</dbReference>
<keyword evidence="2" id="KW-1185">Reference proteome</keyword>
<gene>
    <name evidence="1" type="ORF">Poly30_01320</name>
</gene>
<dbReference type="AlphaFoldDB" id="A0A518EKS6"/>
<organism evidence="1 2">
    <name type="scientific">Saltatorellus ferox</name>
    <dbReference type="NCBI Taxonomy" id="2528018"/>
    <lineage>
        <taxon>Bacteria</taxon>
        <taxon>Pseudomonadati</taxon>
        <taxon>Planctomycetota</taxon>
        <taxon>Planctomycetia</taxon>
        <taxon>Planctomycetia incertae sedis</taxon>
        <taxon>Saltatorellus</taxon>
    </lineage>
</organism>
<reference evidence="1 2" key="1">
    <citation type="submission" date="2019-02" db="EMBL/GenBank/DDBJ databases">
        <title>Deep-cultivation of Planctomycetes and their phenomic and genomic characterization uncovers novel biology.</title>
        <authorList>
            <person name="Wiegand S."/>
            <person name="Jogler M."/>
            <person name="Boedeker C."/>
            <person name="Pinto D."/>
            <person name="Vollmers J."/>
            <person name="Rivas-Marin E."/>
            <person name="Kohn T."/>
            <person name="Peeters S.H."/>
            <person name="Heuer A."/>
            <person name="Rast P."/>
            <person name="Oberbeckmann S."/>
            <person name="Bunk B."/>
            <person name="Jeske O."/>
            <person name="Meyerdierks A."/>
            <person name="Storesund J.E."/>
            <person name="Kallscheuer N."/>
            <person name="Luecker S."/>
            <person name="Lage O.M."/>
            <person name="Pohl T."/>
            <person name="Merkel B.J."/>
            <person name="Hornburger P."/>
            <person name="Mueller R.-W."/>
            <person name="Bruemmer F."/>
            <person name="Labrenz M."/>
            <person name="Spormann A.M."/>
            <person name="Op den Camp H."/>
            <person name="Overmann J."/>
            <person name="Amann R."/>
            <person name="Jetten M.S.M."/>
            <person name="Mascher T."/>
            <person name="Medema M.H."/>
            <person name="Devos D.P."/>
            <person name="Kaster A.-K."/>
            <person name="Ovreas L."/>
            <person name="Rohde M."/>
            <person name="Galperin M.Y."/>
            <person name="Jogler C."/>
        </authorList>
    </citation>
    <scope>NUCLEOTIDE SEQUENCE [LARGE SCALE GENOMIC DNA]</scope>
    <source>
        <strain evidence="1 2">Poly30</strain>
    </source>
</reference>
<dbReference type="RefSeq" id="WP_145194096.1">
    <property type="nucleotide sequence ID" value="NZ_CP036434.1"/>
</dbReference>
<evidence type="ECO:0000313" key="1">
    <source>
        <dbReference type="EMBL" id="QDV04641.1"/>
    </source>
</evidence>
<evidence type="ECO:0000313" key="2">
    <source>
        <dbReference type="Proteomes" id="UP000320390"/>
    </source>
</evidence>